<evidence type="ECO:0000313" key="4">
    <source>
        <dbReference type="EMBL" id="EQC36683.1"/>
    </source>
</evidence>
<dbReference type="OrthoDB" id="2306at2759"/>
<keyword evidence="2" id="KW-0677">Repeat</keyword>
<sequence length="182" mass="20160">MASTVNLTERLPNANLKATYCPQPTTTRGAPTVLGVHPKEPKIIYCSGKLVVIRDLENPANCLIYQGHNSPTTAAKISPNGYWVASADMSGKVRVWSYDNPEHTLKVEVPVFAGEVKDLRWDPDSKRIVAVGDGRTLLARVFMWDTGNSIGEIAAKCFNQQKLAAMMSHSLFFLHADEYRLK</sequence>
<dbReference type="eggNOG" id="KOG0318">
    <property type="taxonomic scope" value="Eukaryota"/>
</dbReference>
<dbReference type="GO" id="GO:0051015">
    <property type="term" value="F:actin filament binding"/>
    <property type="evidence" value="ECO:0007669"/>
    <property type="project" value="TreeGrafter"/>
</dbReference>
<evidence type="ECO:0000256" key="2">
    <source>
        <dbReference type="ARBA" id="ARBA00022737"/>
    </source>
</evidence>
<dbReference type="SMART" id="SM00320">
    <property type="entry name" value="WD40"/>
    <property type="match status" value="2"/>
</dbReference>
<dbReference type="SUPFAM" id="SSF50978">
    <property type="entry name" value="WD40 repeat-like"/>
    <property type="match status" value="1"/>
</dbReference>
<keyword evidence="1 3" id="KW-0853">WD repeat</keyword>
<dbReference type="RefSeq" id="XP_008610104.1">
    <property type="nucleotide sequence ID" value="XM_008611882.1"/>
</dbReference>
<dbReference type="Proteomes" id="UP000030762">
    <property type="component" value="Unassembled WGS sequence"/>
</dbReference>
<dbReference type="EMBL" id="JH767147">
    <property type="protein sequence ID" value="EQC36683.1"/>
    <property type="molecule type" value="Genomic_DNA"/>
</dbReference>
<dbReference type="VEuPathDB" id="FungiDB:SDRG_06118"/>
<dbReference type="PANTHER" id="PTHR19856">
    <property type="entry name" value="WD-REPEATCONTAINING PROTEIN WDR1"/>
    <property type="match status" value="1"/>
</dbReference>
<dbReference type="STRING" id="1156394.T0RW20"/>
<proteinExistence type="predicted"/>
<protein>
    <submittedName>
        <fullName evidence="4">Uncharacterized protein</fullName>
    </submittedName>
</protein>
<accession>T0RW20</accession>
<dbReference type="AlphaFoldDB" id="T0RW20"/>
<dbReference type="GO" id="GO:0030864">
    <property type="term" value="C:cortical actin cytoskeleton"/>
    <property type="evidence" value="ECO:0007669"/>
    <property type="project" value="TreeGrafter"/>
</dbReference>
<dbReference type="GeneID" id="19946845"/>
<dbReference type="PROSITE" id="PS50082">
    <property type="entry name" value="WD_REPEATS_2"/>
    <property type="match status" value="1"/>
</dbReference>
<evidence type="ECO:0000256" key="3">
    <source>
        <dbReference type="PROSITE-ProRule" id="PRU00221"/>
    </source>
</evidence>
<dbReference type="InterPro" id="IPR015943">
    <property type="entry name" value="WD40/YVTN_repeat-like_dom_sf"/>
</dbReference>
<name>T0RW20_SAPDV</name>
<feature type="repeat" description="WD" evidence="3">
    <location>
        <begin position="65"/>
        <end position="106"/>
    </location>
</feature>
<dbReference type="Gene3D" id="2.130.10.10">
    <property type="entry name" value="YVTN repeat-like/Quinoprotein amine dehydrogenase"/>
    <property type="match status" value="1"/>
</dbReference>
<reference evidence="4 5" key="1">
    <citation type="submission" date="2012-04" db="EMBL/GenBank/DDBJ databases">
        <title>The Genome Sequence of Saprolegnia declina VS20.</title>
        <authorList>
            <consortium name="The Broad Institute Genome Sequencing Platform"/>
            <person name="Russ C."/>
            <person name="Nusbaum C."/>
            <person name="Tyler B."/>
            <person name="van West P."/>
            <person name="Dieguez-Uribeondo J."/>
            <person name="de Bruijn I."/>
            <person name="Tripathy S."/>
            <person name="Jiang R."/>
            <person name="Young S.K."/>
            <person name="Zeng Q."/>
            <person name="Gargeya S."/>
            <person name="Fitzgerald M."/>
            <person name="Haas B."/>
            <person name="Abouelleil A."/>
            <person name="Alvarado L."/>
            <person name="Arachchi H.M."/>
            <person name="Berlin A."/>
            <person name="Chapman S.B."/>
            <person name="Goldberg J."/>
            <person name="Griggs A."/>
            <person name="Gujja S."/>
            <person name="Hansen M."/>
            <person name="Howarth C."/>
            <person name="Imamovic A."/>
            <person name="Larimer J."/>
            <person name="McCowen C."/>
            <person name="Montmayeur A."/>
            <person name="Murphy C."/>
            <person name="Neiman D."/>
            <person name="Pearson M."/>
            <person name="Priest M."/>
            <person name="Roberts A."/>
            <person name="Saif S."/>
            <person name="Shea T."/>
            <person name="Sisk P."/>
            <person name="Sykes S."/>
            <person name="Wortman J."/>
            <person name="Nusbaum C."/>
            <person name="Birren B."/>
        </authorList>
    </citation>
    <scope>NUCLEOTIDE SEQUENCE [LARGE SCALE GENOMIC DNA]</scope>
    <source>
        <strain evidence="4 5">VS20</strain>
    </source>
</reference>
<dbReference type="Pfam" id="PF00400">
    <property type="entry name" value="WD40"/>
    <property type="match status" value="1"/>
</dbReference>
<evidence type="ECO:0000313" key="5">
    <source>
        <dbReference type="Proteomes" id="UP000030762"/>
    </source>
</evidence>
<dbReference type="InterPro" id="IPR001680">
    <property type="entry name" value="WD40_rpt"/>
</dbReference>
<dbReference type="PANTHER" id="PTHR19856:SF0">
    <property type="entry name" value="WD REPEAT-CONTAINING PROTEIN 1"/>
    <property type="match status" value="1"/>
</dbReference>
<evidence type="ECO:0000256" key="1">
    <source>
        <dbReference type="ARBA" id="ARBA00022574"/>
    </source>
</evidence>
<gene>
    <name evidence="4" type="ORF">SDRG_06118</name>
</gene>
<organism evidence="4 5">
    <name type="scientific">Saprolegnia diclina (strain VS20)</name>
    <dbReference type="NCBI Taxonomy" id="1156394"/>
    <lineage>
        <taxon>Eukaryota</taxon>
        <taxon>Sar</taxon>
        <taxon>Stramenopiles</taxon>
        <taxon>Oomycota</taxon>
        <taxon>Saprolegniomycetes</taxon>
        <taxon>Saprolegniales</taxon>
        <taxon>Saprolegniaceae</taxon>
        <taxon>Saprolegnia</taxon>
    </lineage>
</organism>
<keyword evidence="5" id="KW-1185">Reference proteome</keyword>
<dbReference type="PROSITE" id="PS50294">
    <property type="entry name" value="WD_REPEATS_REGION"/>
    <property type="match status" value="1"/>
</dbReference>
<dbReference type="GO" id="GO:0030042">
    <property type="term" value="P:actin filament depolymerization"/>
    <property type="evidence" value="ECO:0007669"/>
    <property type="project" value="TreeGrafter"/>
</dbReference>
<dbReference type="InterPro" id="IPR036322">
    <property type="entry name" value="WD40_repeat_dom_sf"/>
</dbReference>
<dbReference type="InParanoid" id="T0RW20"/>